<dbReference type="SUPFAM" id="SSF50370">
    <property type="entry name" value="Ricin B-like lectins"/>
    <property type="match status" value="2"/>
</dbReference>
<dbReference type="Pfam" id="PF14200">
    <property type="entry name" value="RicinB_lectin_2"/>
    <property type="match status" value="1"/>
</dbReference>
<dbReference type="Gene3D" id="2.80.10.50">
    <property type="match status" value="4"/>
</dbReference>
<dbReference type="OrthoDB" id="5958808at2"/>
<evidence type="ECO:0000313" key="2">
    <source>
        <dbReference type="EMBL" id="THV41493.1"/>
    </source>
</evidence>
<protein>
    <recommendedName>
        <fullName evidence="1">Ricin B lectin domain-containing protein</fullName>
    </recommendedName>
</protein>
<dbReference type="PANTHER" id="PTHR38792:SF3">
    <property type="entry name" value="BNR_ASP-BOX REPEAT DOMAIN PROTEIN (AFU_ORTHOLOGUE AFUA_7G06430)-RELATED"/>
    <property type="match status" value="1"/>
</dbReference>
<dbReference type="Gene3D" id="2.120.10.10">
    <property type="match status" value="1"/>
</dbReference>
<evidence type="ECO:0000313" key="3">
    <source>
        <dbReference type="Proteomes" id="UP000308760"/>
    </source>
</evidence>
<comment type="caution">
    <text evidence="2">The sequence shown here is derived from an EMBL/GenBank/DDBJ whole genome shotgun (WGS) entry which is preliminary data.</text>
</comment>
<proteinExistence type="predicted"/>
<sequence length="776" mass="81259">MPRVRWARSCTAISVPAPLHEGEAMKPKKRVLGRTLGVLLAAVAMLLAPAVPAQAYNPMGGVLYDLGDQDCLKGLGNCAVYPKSTQLPSGRLVAAFENAVVAESGSADGETLPIYKSDDHGTSWQHLTEVPAPAYLSSDPAYDRYISHWGSPYLYALPQQVGNLTAGTLLLASVVTGDDHYYLERKAADPNWVPNNDGDRSDMALALYSSADQGATWKVENIIATGGWQGGSAGATGVNVAAANTYRQVDPIWEPFLMVYNGQLVAYYSDENDYIGVTSAGVPILDPNNDTATDSHGQILVHKTWNGNSANWSSPVVDVQGQNQDMGGGKTEIGGGRPGMTTIAPTSDGKWLLTYEWWGGGANVRYKIADSPLDFRSTGGQAGSEIGGLPVSSGSRSLSTGGSPVLIGLPDGRIVYNASGSGSVWVNETGSSTGAWTEYQTNIGAGYSRNLQYVEGTGRVVILQGTWGGPTSAAVIRFGEVDLGDSDGEYFQLVNRQTGQVLGTGGNVTDANIGNGDVPDVVLEDAGATPIPDTQYWHLATKADDSVTLLNKSGGRAAGIWTGSATAGQRIGQWVDDTATGTWNLVPTTNGYYRLQSTADSSLYLTGTAADAPVTLQTSAGNGSQEWSLVEGSPNVGASVNLMAGHSGSCVDVFGASTANGAEIAQYGCNGGANQTWRFQGLGNGYYQIVAGHSGKCLDVASVSTADGARVIQWTCGSGMNQQWEVRDAGDGQVRLVARHSGKCLDVPSSATADGTRLQQYSCNGGQNQRFAWNAA</sequence>
<reference evidence="3" key="1">
    <citation type="submission" date="2019-04" db="EMBL/GenBank/DDBJ databases">
        <title>Nocardioides xinjiangensis sp. nov.</title>
        <authorList>
            <person name="Liu S."/>
        </authorList>
    </citation>
    <scope>NUCLEOTIDE SEQUENCE [LARGE SCALE GENOMIC DNA]</scope>
    <source>
        <strain evidence="3">18</strain>
    </source>
</reference>
<reference evidence="2 3" key="2">
    <citation type="submission" date="2019-05" db="EMBL/GenBank/DDBJ databases">
        <title>Glycomyces buryatensis sp. nov.</title>
        <authorList>
            <person name="Nikitina E."/>
        </authorList>
    </citation>
    <scope>NUCLEOTIDE SEQUENCE [LARGE SCALE GENOMIC DNA]</scope>
    <source>
        <strain evidence="2 3">18</strain>
    </source>
</reference>
<dbReference type="InterPro" id="IPR035992">
    <property type="entry name" value="Ricin_B-like_lectins"/>
</dbReference>
<dbReference type="InterPro" id="IPR000772">
    <property type="entry name" value="Ricin_B_lectin"/>
</dbReference>
<dbReference type="PROSITE" id="PS50231">
    <property type="entry name" value="RICIN_B_LECTIN"/>
    <property type="match status" value="1"/>
</dbReference>
<dbReference type="CDD" id="cd23458">
    <property type="entry name" value="beta-trefoil_Ricin_AgaB34-like"/>
    <property type="match status" value="1"/>
</dbReference>
<dbReference type="AlphaFoldDB" id="A0A4S8QAH3"/>
<dbReference type="InterPro" id="IPR036278">
    <property type="entry name" value="Sialidase_sf"/>
</dbReference>
<dbReference type="SUPFAM" id="SSF50939">
    <property type="entry name" value="Sialidases"/>
    <property type="match status" value="1"/>
</dbReference>
<accession>A0A4S8QAH3</accession>
<dbReference type="SMART" id="SM00458">
    <property type="entry name" value="RICIN"/>
    <property type="match status" value="2"/>
</dbReference>
<dbReference type="PANTHER" id="PTHR38792">
    <property type="entry name" value="BNR/ASP-BOX REPEAT DOMAIN PROTEIN (AFU_ORTHOLOGUE AFUA_7G06430)-RELATED"/>
    <property type="match status" value="1"/>
</dbReference>
<keyword evidence="3" id="KW-1185">Reference proteome</keyword>
<dbReference type="Proteomes" id="UP000308760">
    <property type="component" value="Unassembled WGS sequence"/>
</dbReference>
<name>A0A4S8QAH3_9ACTN</name>
<dbReference type="EMBL" id="STGY01000043">
    <property type="protein sequence ID" value="THV41493.1"/>
    <property type="molecule type" value="Genomic_DNA"/>
</dbReference>
<organism evidence="2 3">
    <name type="scientific">Glycomyces buryatensis</name>
    <dbReference type="NCBI Taxonomy" id="2570927"/>
    <lineage>
        <taxon>Bacteria</taxon>
        <taxon>Bacillati</taxon>
        <taxon>Actinomycetota</taxon>
        <taxon>Actinomycetes</taxon>
        <taxon>Glycomycetales</taxon>
        <taxon>Glycomycetaceae</taxon>
        <taxon>Glycomyces</taxon>
    </lineage>
</organism>
<feature type="domain" description="Ricin B lectin" evidence="1">
    <location>
        <begin position="437"/>
        <end position="586"/>
    </location>
</feature>
<dbReference type="Pfam" id="PF00652">
    <property type="entry name" value="Ricin_B_lectin"/>
    <property type="match status" value="1"/>
</dbReference>
<dbReference type="CDD" id="cd00161">
    <property type="entry name" value="beta-trefoil_Ricin-like"/>
    <property type="match status" value="1"/>
</dbReference>
<gene>
    <name evidence="2" type="ORF">FAB82_11240</name>
</gene>
<feature type="domain" description="Ricin B lectin" evidence="1">
    <location>
        <begin position="637"/>
        <end position="774"/>
    </location>
</feature>
<evidence type="ECO:0000259" key="1">
    <source>
        <dbReference type="SMART" id="SM00458"/>
    </source>
</evidence>